<dbReference type="SUPFAM" id="SSF75011">
    <property type="entry name" value="3-carboxy-cis,cis-mucoante lactonizing enzyme"/>
    <property type="match status" value="1"/>
</dbReference>
<dbReference type="SUPFAM" id="SSF50969">
    <property type="entry name" value="YVTN repeat-like/Quinoprotein amine dehydrogenase"/>
    <property type="match status" value="1"/>
</dbReference>
<proteinExistence type="predicted"/>
<evidence type="ECO:0000259" key="2">
    <source>
        <dbReference type="Pfam" id="PF23657"/>
    </source>
</evidence>
<gene>
    <name evidence="3" type="ORF">LJ739_01690</name>
</gene>
<dbReference type="InterPro" id="IPR011044">
    <property type="entry name" value="Quino_amine_DH_bsu"/>
</dbReference>
<accession>A0ABS8G493</accession>
<dbReference type="EMBL" id="JAJEWP010000001">
    <property type="protein sequence ID" value="MCC2614951.1"/>
    <property type="molecule type" value="Genomic_DNA"/>
</dbReference>
<dbReference type="RefSeq" id="WP_229156864.1">
    <property type="nucleotide sequence ID" value="NZ_JAJEWP010000001.1"/>
</dbReference>
<keyword evidence="4" id="KW-1185">Reference proteome</keyword>
<feature type="domain" description="Phytase-like" evidence="1">
    <location>
        <begin position="518"/>
        <end position="817"/>
    </location>
</feature>
<dbReference type="PANTHER" id="PTHR46928:SF1">
    <property type="entry name" value="MESENCHYME-SPECIFIC CELL SURFACE GLYCOPROTEIN"/>
    <property type="match status" value="1"/>
</dbReference>
<dbReference type="Gene3D" id="2.130.10.10">
    <property type="entry name" value="YVTN repeat-like/Quinoprotein amine dehydrogenase"/>
    <property type="match status" value="1"/>
</dbReference>
<organism evidence="3 4">
    <name type="scientific">Fluctibacter halophilus</name>
    <dbReference type="NCBI Taxonomy" id="226011"/>
    <lineage>
        <taxon>Bacteria</taxon>
        <taxon>Pseudomonadati</taxon>
        <taxon>Pseudomonadota</taxon>
        <taxon>Gammaproteobacteria</taxon>
        <taxon>Alteromonadales</taxon>
        <taxon>Alteromonadaceae</taxon>
        <taxon>Fluctibacter</taxon>
    </lineage>
</organism>
<reference evidence="3 4" key="1">
    <citation type="submission" date="2021-10" db="EMBL/GenBank/DDBJ databases">
        <title>Draft genome of Aestuariibacter halophilus JC2043.</title>
        <authorList>
            <person name="Emsley S.A."/>
            <person name="Pfannmuller K.M."/>
            <person name="Ushijima B."/>
            <person name="Saw J.H."/>
            <person name="Videau P."/>
        </authorList>
    </citation>
    <scope>NUCLEOTIDE SEQUENCE [LARGE SCALE GENOMIC DNA]</scope>
    <source>
        <strain evidence="3 4">JC2043</strain>
    </source>
</reference>
<evidence type="ECO:0000259" key="1">
    <source>
        <dbReference type="Pfam" id="PF13449"/>
    </source>
</evidence>
<evidence type="ECO:0000313" key="4">
    <source>
        <dbReference type="Proteomes" id="UP001520878"/>
    </source>
</evidence>
<name>A0ABS8G493_9ALTE</name>
<dbReference type="PANTHER" id="PTHR46928">
    <property type="entry name" value="MESENCHYME-SPECIFIC CELL SURFACE GLYCOPROTEIN"/>
    <property type="match status" value="1"/>
</dbReference>
<dbReference type="InterPro" id="IPR027372">
    <property type="entry name" value="Phytase-like_dom"/>
</dbReference>
<protein>
    <submittedName>
        <fullName evidence="3">Esterase-like activity of phytase family protein</fullName>
    </submittedName>
</protein>
<evidence type="ECO:0000313" key="3">
    <source>
        <dbReference type="EMBL" id="MCC2614951.1"/>
    </source>
</evidence>
<sequence>MRRTTQRSMLALAVTAALTLNGCSGDDGAKGADGSDGAQGLVSLLLQTPLYAGNEQCFDGGTRVDSGLDSNNDGELASDEITQTSYLCNATALNEAMNFNRIASFPVCLQLDPSCNVDTETAAEIAAVNDDGTVVVYTDSPLEVVGFVDINDPANPQALGTVALNGEPTSVAVKGAYALVGVNTSADYINVSGALAVIDIASQTEVTRLDLGGQPDSVAVSPDGQFAVIAIENERDEDLGDGAPPQMPAGTLAIVDLSGTTQEWSVSFVDMTGLADLYGDDPEPEYVDINNDNIAVVTLQENNHIVLVDLQDGSVLNHFSAGAVDLTQVDTEEEEAFISQTDSLSGVLREPDGVTWLSNDYFVTANEGDLDGGSRGFTVFNTAGDVIYEAGNTLEHLTARVGHYPDERSGNKGNEPENAEFGVFGDERYLFVNAERASLVFVYDVADLTRPVLKQVLPAATAPEGALAIPSRNLLVVASEEDNRGDKQRSVLNIYAYQNAAATYPTVQSTDRTDGTPIPFAALSGLAAGEGETLWAIEDSFYLSNRIFRIDTAQTPASLNQEIRITDSNGVLAALPVVNLADNSVDEDDATRVSVFDSADLAAMINADNTVNIDPEGIAVASDGGFWIASEGAGTQGDSSRPINSLNLLLKTSSQGEIEQAITLPDAVNAQQVRFGFEGVAEYNGKAYVAFQRAWNGETQPRIGVYDTATQNWQFFFYPLDGVASQNGGWVGLSDLTSLGDDRFLVLERDNQGGPDGAIKRIYEIDTNGVASGQTLTKTLVRDLVSDLTATGGLVAEKVEGLARLSNGDVYIINDNDGVDGVSGEIRLINLGPIAN</sequence>
<dbReference type="Pfam" id="PF13449">
    <property type="entry name" value="Phytase-like"/>
    <property type="match status" value="1"/>
</dbReference>
<dbReference type="InterPro" id="IPR052956">
    <property type="entry name" value="Mesenchyme-surface_protein"/>
</dbReference>
<dbReference type="InterPro" id="IPR055575">
    <property type="entry name" value="DUF7151"/>
</dbReference>
<feature type="domain" description="DUF7151" evidence="2">
    <location>
        <begin position="46"/>
        <end position="88"/>
    </location>
</feature>
<comment type="caution">
    <text evidence="3">The sequence shown here is derived from an EMBL/GenBank/DDBJ whole genome shotgun (WGS) entry which is preliminary data.</text>
</comment>
<dbReference type="Pfam" id="PF23657">
    <property type="entry name" value="DUF7151"/>
    <property type="match status" value="1"/>
</dbReference>
<dbReference type="InterPro" id="IPR015943">
    <property type="entry name" value="WD40/YVTN_repeat-like_dom_sf"/>
</dbReference>
<dbReference type="Proteomes" id="UP001520878">
    <property type="component" value="Unassembled WGS sequence"/>
</dbReference>